<dbReference type="EMBL" id="VFOL01000001">
    <property type="protein sequence ID" value="TQL39517.1"/>
    <property type="molecule type" value="Genomic_DNA"/>
</dbReference>
<evidence type="ECO:0000313" key="2">
    <source>
        <dbReference type="EMBL" id="TQL39517.1"/>
    </source>
</evidence>
<gene>
    <name evidence="2" type="ORF">FB564_4777</name>
    <name evidence="1" type="ORF">Sar04_31710</name>
</gene>
<evidence type="ECO:0000313" key="3">
    <source>
        <dbReference type="Proteomes" id="UP000315983"/>
    </source>
</evidence>
<dbReference type="RefSeq" id="WP_155254156.1">
    <property type="nucleotide sequence ID" value="NZ_BOQM01000024.1"/>
</dbReference>
<evidence type="ECO:0000313" key="1">
    <source>
        <dbReference type="EMBL" id="GIM86435.1"/>
    </source>
</evidence>
<reference evidence="2 3" key="1">
    <citation type="submission" date="2019-06" db="EMBL/GenBank/DDBJ databases">
        <title>Sequencing the genomes of 1000 actinobacteria strains.</title>
        <authorList>
            <person name="Klenk H.-P."/>
        </authorList>
    </citation>
    <scope>NUCLEOTIDE SEQUENCE [LARGE SCALE GENOMIC DNA]</scope>
    <source>
        <strain evidence="2 3">DSM 44819</strain>
    </source>
</reference>
<comment type="caution">
    <text evidence="2">The sequence shown here is derived from an EMBL/GenBank/DDBJ whole genome shotgun (WGS) entry which is preliminary data.</text>
</comment>
<reference evidence="1 4" key="2">
    <citation type="submission" date="2021-03" db="EMBL/GenBank/DDBJ databases">
        <title>Whole genome shotgun sequence of Salinispora arenicola NBRC 105043.</title>
        <authorList>
            <person name="Komaki H."/>
            <person name="Tamura T."/>
        </authorList>
    </citation>
    <scope>NUCLEOTIDE SEQUENCE [LARGE SCALE GENOMIC DNA]</scope>
    <source>
        <strain evidence="1 4">NBRC 105043</strain>
    </source>
</reference>
<keyword evidence="4" id="KW-1185">Reference proteome</keyword>
<name>A0A542XUJ4_SALAC</name>
<protein>
    <submittedName>
        <fullName evidence="2">Uncharacterized protein</fullName>
    </submittedName>
</protein>
<dbReference type="EMBL" id="BOQM01000024">
    <property type="protein sequence ID" value="GIM86435.1"/>
    <property type="molecule type" value="Genomic_DNA"/>
</dbReference>
<sequence length="60" mass="6254">MSAVLNWFAAELNLPALADSGYDSPGHSILTPVKQPADGKLALHPTTGPTTDFYAAGAER</sequence>
<dbReference type="AlphaFoldDB" id="A0A542XUJ4"/>
<evidence type="ECO:0000313" key="4">
    <source>
        <dbReference type="Proteomes" id="UP000677457"/>
    </source>
</evidence>
<proteinExistence type="predicted"/>
<dbReference type="Proteomes" id="UP000315983">
    <property type="component" value="Unassembled WGS sequence"/>
</dbReference>
<organism evidence="2 3">
    <name type="scientific">Salinispora arenicola</name>
    <dbReference type="NCBI Taxonomy" id="168697"/>
    <lineage>
        <taxon>Bacteria</taxon>
        <taxon>Bacillati</taxon>
        <taxon>Actinomycetota</taxon>
        <taxon>Actinomycetes</taxon>
        <taxon>Micromonosporales</taxon>
        <taxon>Micromonosporaceae</taxon>
        <taxon>Salinispora</taxon>
    </lineage>
</organism>
<dbReference type="Proteomes" id="UP000677457">
    <property type="component" value="Unassembled WGS sequence"/>
</dbReference>
<accession>A0A542XUJ4</accession>